<dbReference type="InterPro" id="IPR050626">
    <property type="entry name" value="Peptidase_M16"/>
</dbReference>
<keyword evidence="4" id="KW-0479">Metal-binding</keyword>
<dbReference type="SMART" id="SM00633">
    <property type="entry name" value="Glyco_10"/>
    <property type="match status" value="2"/>
</dbReference>
<dbReference type="PANTHER" id="PTHR43690:SF18">
    <property type="entry name" value="INSULIN-DEGRADING ENZYME-RELATED"/>
    <property type="match status" value="1"/>
</dbReference>
<dbReference type="GO" id="GO:0004222">
    <property type="term" value="F:metalloendopeptidase activity"/>
    <property type="evidence" value="ECO:0007669"/>
    <property type="project" value="InterPro"/>
</dbReference>
<dbReference type="GO" id="GO:0005739">
    <property type="term" value="C:mitochondrion"/>
    <property type="evidence" value="ECO:0007669"/>
    <property type="project" value="TreeGrafter"/>
</dbReference>
<dbReference type="VEuPathDB" id="FungiDB:PC110_g16323"/>
<dbReference type="VEuPathDB" id="FungiDB:PC110_g16321"/>
<dbReference type="Proteomes" id="UP000688947">
    <property type="component" value="Unassembled WGS sequence"/>
</dbReference>
<name>A0A8T1U195_9STRA</name>
<dbReference type="Pfam" id="PF00675">
    <property type="entry name" value="Peptidase_M16"/>
    <property type="match status" value="1"/>
</dbReference>
<comment type="similarity">
    <text evidence="2">Belongs to the peptidase M16 family.</text>
</comment>
<dbReference type="Pfam" id="PF05193">
    <property type="entry name" value="Peptidase_M16_C"/>
    <property type="match status" value="1"/>
</dbReference>
<dbReference type="PANTHER" id="PTHR43690">
    <property type="entry name" value="NARDILYSIN"/>
    <property type="match status" value="1"/>
</dbReference>
<dbReference type="GO" id="GO:0000272">
    <property type="term" value="P:polysaccharide catabolic process"/>
    <property type="evidence" value="ECO:0007669"/>
    <property type="project" value="UniProtKB-KW"/>
</dbReference>
<dbReference type="OrthoDB" id="952271at2759"/>
<evidence type="ECO:0000259" key="11">
    <source>
        <dbReference type="PROSITE" id="PS51760"/>
    </source>
</evidence>
<dbReference type="VEuPathDB" id="FungiDB:PC110_g16322"/>
<evidence type="ECO:0000256" key="8">
    <source>
        <dbReference type="ARBA" id="ARBA00023277"/>
    </source>
</evidence>
<protein>
    <recommendedName>
        <fullName evidence="11">GH10 domain-containing protein</fullName>
    </recommendedName>
</protein>
<dbReference type="GO" id="GO:0005829">
    <property type="term" value="C:cytosol"/>
    <property type="evidence" value="ECO:0007669"/>
    <property type="project" value="TreeGrafter"/>
</dbReference>
<dbReference type="PROSITE" id="PS51760">
    <property type="entry name" value="GH10_2"/>
    <property type="match status" value="2"/>
</dbReference>
<evidence type="ECO:0000256" key="7">
    <source>
        <dbReference type="ARBA" id="ARBA00023049"/>
    </source>
</evidence>
<dbReference type="InterPro" id="IPR001000">
    <property type="entry name" value="GH10_dom"/>
</dbReference>
<sequence length="1704" mass="192129">MNAVIALALGASSLLAVAVADPRVMIESTYTDTKGLNDLAKSMGSKYMGTATDIKQLSDKYYTGELNNTQDFGMITPANAMKWDATEAKQGVFTFEDADKIVAFANKTGAQVRCHALVWHQQAPEWVQSLEKAELLEAMSNHITKVMTHFGDTCYAWDVVNEAIEEDGSYRESFWYKKTGKEYISTAFKTANAVKAKLGLKSKLYYNDYNINVANNKSDAVLKMVTDLRSHKIWVEGVGFQSHYSNNDTVAGSKIFDNFRRFTIKNMDVAITELDVKTSTAKPTVTEQQQQVGIITNAISACKKTKRCVGATVWDFVDTYSWIKSSAPLLFYQPEGPNTPLVRKATYDAVTSGWIWTERQDVQWAPVHLVVLTFSISRFVAHAPERERMNVFISLVLGASLLAVAFGDPRVMIESTYTDTKGLNDLAKTAWQNKGGKYMGTATDIKQLGDPYYIQKLNGTSDFGTITPANAMKWDATEPKQGVFTFEDADKIVAFANKTGAQVRCHTLVWHKQVPEWVQVLEKTKLLEAMSNHITKVMTHFGNSCAAWDVVNEAIDEDGSYRQSFWYKKTGKEYISTAFKTANEVKANLSLQTRLYYNDFNINVVNNKSDAVLEMATDLRSHKIWVEGVGFQSHYSNNDTVAELDVKTSTANPTVSEQQQQVGIITNVVSACKKTMRCVGVTVWDFVDTYSWIKSSAPLLFYQPDGPIAMTQRVVQTVDGIDVSSLDERQIKYLTLPNALHALVVSDPSTETASAAMDVRVGFHSDPDDLPGLAHFCEHMLFLGTAKYPDENSYSVFLNAHGGSSNAFTSGRDTNFYFDVGASHLHEALDRFAQFFIAPLFTASATEREMNAVDSESTNYLQDDSWRINQLERGLGNHKHPYHKFGVGNKETLSVTPVEKGIDVREELLNFYEEFYSASIMKLVVYGKEDVETLSKWVLEYFSAIPNSGRESPVFDGEPPYTVDQLARRLEVVPVMDWKVVQVSWVLPPLRGKGFSQQHASVLSHLIGHEGQGSLLSFLKKKKWANSVYAGIVEDYDEFSLFVVSFDVTDDGIERADDVLKAMFQYINLMLASPWEKWMFDELEIMSKTHFMFQSKSPPADFTSVVAANMHTFPKRDIISEGVLYFPYEWEQALDLLRLMTPENLRVLIACQTFEERATTEEKWYGTKYSEMPLSLKFLEEMANPGTNSALRLPPPNAFVVTDLNLVDKNAVNTQHQQPQVIRDDDFCRVWYKPDVKFKKPRTFAVATFHSPEVNPTPYNYALSALFVACLKDELNEYSYDALLAGMNYKLRLNGSNISLSTGGYSSKLPILVQRILEAMGNFENHIGDEAFERVKHAKCRSFENMRLEEAHRHAVQQESNLLHERSWSVDDIVSAIRTCSFCDVIAHSKRLFRQVFCDILLYGNLNMSAAMDLAGVIVDQVRAPRALSMPSSKKYWIGRQVKLSCGVHVIYKCVHPNPDNANCAVNCIYQIGVENYMDRAKLALFSQIVDEPLFDQLRTKEQLGYTVYSTPSRGNGVQSFKIVVQSNVAPPEFIEQRIDTFWSEFRNMLTSMSYAQLQKHIQSVVKGYIEKPKSQEEEVQTLLVEIANHQYEFGRKMKLGELVRTLQLSDVLEFFDDFFRPGSSKRKKLSVHIYGNETRLEKLADCSETGWSIFNCESQAGLMAAMALDASGVSSPDVKTEYVKNSEDFKRRASCYEAPVASL</sequence>
<dbReference type="InterPro" id="IPR054734">
    <property type="entry name" value="PqqF-like_C_4"/>
</dbReference>
<dbReference type="PROSITE" id="PS00143">
    <property type="entry name" value="INSULINASE"/>
    <property type="match status" value="1"/>
</dbReference>
<evidence type="ECO:0000256" key="9">
    <source>
        <dbReference type="ARBA" id="ARBA00023326"/>
    </source>
</evidence>
<evidence type="ECO:0000256" key="2">
    <source>
        <dbReference type="ARBA" id="ARBA00007261"/>
    </source>
</evidence>
<feature type="domain" description="GH10" evidence="11">
    <location>
        <begin position="33"/>
        <end position="348"/>
    </location>
</feature>
<evidence type="ECO:0000256" key="10">
    <source>
        <dbReference type="SAM" id="SignalP"/>
    </source>
</evidence>
<feature type="chain" id="PRO_5035749418" description="GH10 domain-containing protein" evidence="10">
    <location>
        <begin position="21"/>
        <end position="1704"/>
    </location>
</feature>
<keyword evidence="7" id="KW-0482">Metalloprotease</keyword>
<proteinExistence type="inferred from homology"/>
<keyword evidence="9" id="KW-0624">Polysaccharide degradation</keyword>
<keyword evidence="5" id="KW-0378">Hydrolase</keyword>
<dbReference type="EMBL" id="JAENGZ010000931">
    <property type="protein sequence ID" value="KAG6952298.1"/>
    <property type="molecule type" value="Genomic_DNA"/>
</dbReference>
<dbReference type="GO" id="GO:0004553">
    <property type="term" value="F:hydrolase activity, hydrolyzing O-glycosyl compounds"/>
    <property type="evidence" value="ECO:0007669"/>
    <property type="project" value="InterPro"/>
</dbReference>
<evidence type="ECO:0000256" key="4">
    <source>
        <dbReference type="ARBA" id="ARBA00022723"/>
    </source>
</evidence>
<dbReference type="FunFam" id="3.30.830.10:FF:000028">
    <property type="entry name" value="Insulin-degrading enzyme-like 1 peroxisomal"/>
    <property type="match status" value="1"/>
</dbReference>
<accession>A0A8T1U195</accession>
<dbReference type="FunFam" id="3.30.830.10:FF:000004">
    <property type="entry name" value="Putative insulin-degrading enzyme"/>
    <property type="match status" value="1"/>
</dbReference>
<dbReference type="GO" id="GO:0043171">
    <property type="term" value="P:peptide catabolic process"/>
    <property type="evidence" value="ECO:0007669"/>
    <property type="project" value="TreeGrafter"/>
</dbReference>
<feature type="signal peptide" evidence="10">
    <location>
        <begin position="1"/>
        <end position="20"/>
    </location>
</feature>
<feature type="domain" description="GH10" evidence="11">
    <location>
        <begin position="420"/>
        <end position="717"/>
    </location>
</feature>
<evidence type="ECO:0000256" key="6">
    <source>
        <dbReference type="ARBA" id="ARBA00022833"/>
    </source>
</evidence>
<gene>
    <name evidence="12" type="ORF">JG687_00013093</name>
</gene>
<reference evidence="12" key="1">
    <citation type="submission" date="2021-01" db="EMBL/GenBank/DDBJ databases">
        <title>Phytophthora aleatoria, a newly-described species from Pinus radiata is distinct from Phytophthora cactorum isolates based on comparative genomics.</title>
        <authorList>
            <person name="Mcdougal R."/>
            <person name="Panda P."/>
            <person name="Williams N."/>
            <person name="Studholme D.J."/>
        </authorList>
    </citation>
    <scope>NUCLEOTIDE SEQUENCE</scope>
    <source>
        <strain evidence="12">NZFS 3830</strain>
    </source>
</reference>
<dbReference type="InterPro" id="IPR001431">
    <property type="entry name" value="Pept_M16_Zn_BS"/>
</dbReference>
<keyword evidence="3" id="KW-0645">Protease</keyword>
<dbReference type="FunFam" id="3.30.830.10:FF:000005">
    <property type="entry name" value="nardilysin isoform X1"/>
    <property type="match status" value="1"/>
</dbReference>
<keyword evidence="10" id="KW-0732">Signal</keyword>
<evidence type="ECO:0000313" key="12">
    <source>
        <dbReference type="EMBL" id="KAG6952298.1"/>
    </source>
</evidence>
<organism evidence="12 13">
    <name type="scientific">Phytophthora cactorum</name>
    <dbReference type="NCBI Taxonomy" id="29920"/>
    <lineage>
        <taxon>Eukaryota</taxon>
        <taxon>Sar</taxon>
        <taxon>Stramenopiles</taxon>
        <taxon>Oomycota</taxon>
        <taxon>Peronosporomycetes</taxon>
        <taxon>Peronosporales</taxon>
        <taxon>Peronosporaceae</taxon>
        <taxon>Phytophthora</taxon>
    </lineage>
</organism>
<comment type="cofactor">
    <cofactor evidence="1">
        <name>Zn(2+)</name>
        <dbReference type="ChEBI" id="CHEBI:29105"/>
    </cofactor>
</comment>
<evidence type="ECO:0000256" key="3">
    <source>
        <dbReference type="ARBA" id="ARBA00022670"/>
    </source>
</evidence>
<dbReference type="InterPro" id="IPR032632">
    <property type="entry name" value="Peptidase_M16_M"/>
</dbReference>
<dbReference type="InterPro" id="IPR011765">
    <property type="entry name" value="Pept_M16_N"/>
</dbReference>
<comment type="caution">
    <text evidence="12">The sequence shown here is derived from an EMBL/GenBank/DDBJ whole genome shotgun (WGS) entry which is preliminary data.</text>
</comment>
<evidence type="ECO:0000256" key="1">
    <source>
        <dbReference type="ARBA" id="ARBA00001947"/>
    </source>
</evidence>
<dbReference type="Pfam" id="PF00331">
    <property type="entry name" value="Glyco_hydro_10"/>
    <property type="match status" value="2"/>
</dbReference>
<dbReference type="InterPro" id="IPR007863">
    <property type="entry name" value="Peptidase_M16_C"/>
</dbReference>
<keyword evidence="8" id="KW-0119">Carbohydrate metabolism</keyword>
<keyword evidence="6" id="KW-0862">Zinc</keyword>
<evidence type="ECO:0000313" key="13">
    <source>
        <dbReference type="Proteomes" id="UP000688947"/>
    </source>
</evidence>
<evidence type="ECO:0000256" key="5">
    <source>
        <dbReference type="ARBA" id="ARBA00022801"/>
    </source>
</evidence>
<dbReference type="Pfam" id="PF22456">
    <property type="entry name" value="PqqF-like_C_4"/>
    <property type="match status" value="1"/>
</dbReference>
<dbReference type="Pfam" id="PF16187">
    <property type="entry name" value="Peptidase_M16_M"/>
    <property type="match status" value="1"/>
</dbReference>
<dbReference type="GO" id="GO:0051603">
    <property type="term" value="P:proteolysis involved in protein catabolic process"/>
    <property type="evidence" value="ECO:0007669"/>
    <property type="project" value="TreeGrafter"/>
</dbReference>
<dbReference type="GO" id="GO:0046872">
    <property type="term" value="F:metal ion binding"/>
    <property type="evidence" value="ECO:0007669"/>
    <property type="project" value="UniProtKB-KW"/>
</dbReference>